<dbReference type="EMBL" id="CAJNDS010002430">
    <property type="protein sequence ID" value="CAE7470650.1"/>
    <property type="molecule type" value="Genomic_DNA"/>
</dbReference>
<dbReference type="AlphaFoldDB" id="A0A812SBG8"/>
<feature type="region of interest" description="Disordered" evidence="2">
    <location>
        <begin position="172"/>
        <end position="198"/>
    </location>
</feature>
<keyword evidence="1" id="KW-0175">Coiled coil</keyword>
<comment type="caution">
    <text evidence="3">The sequence shown here is derived from an EMBL/GenBank/DDBJ whole genome shotgun (WGS) entry which is preliminary data.</text>
</comment>
<evidence type="ECO:0000313" key="4">
    <source>
        <dbReference type="Proteomes" id="UP000604046"/>
    </source>
</evidence>
<evidence type="ECO:0000256" key="1">
    <source>
        <dbReference type="SAM" id="Coils"/>
    </source>
</evidence>
<name>A0A812SBG8_9DINO</name>
<dbReference type="OrthoDB" id="447543at2759"/>
<evidence type="ECO:0000313" key="3">
    <source>
        <dbReference type="EMBL" id="CAE7470650.1"/>
    </source>
</evidence>
<gene>
    <name evidence="3" type="primary">GIP</name>
    <name evidence="3" type="ORF">SNAT2548_LOCUS26402</name>
</gene>
<reference evidence="3" key="1">
    <citation type="submission" date="2021-02" db="EMBL/GenBank/DDBJ databases">
        <authorList>
            <person name="Dougan E. K."/>
            <person name="Rhodes N."/>
            <person name="Thang M."/>
            <person name="Chan C."/>
        </authorList>
    </citation>
    <scope>NUCLEOTIDE SEQUENCE</scope>
</reference>
<keyword evidence="4" id="KW-1185">Reference proteome</keyword>
<sequence length="320" mass="35011">MFSVSIHGQGWVQGTSVSATCKYEHLLQQRLFKKRRGIATAVLLRCFILNVPETAALITVFAGAPKLYFAAPSSQTPPASSIRHRDQPRQGSIQEELTHCFNFGAARMYWYYVALVGEARRLQDDVSDGEEHAAAAETQDEDLSEALAAIQQAKRTVRVARTKQHTIRMSRKYYGDDPSGVEELGTGPQKTKEKPLMSKRDRAEAAGLGWGVLDGGATRTLGMVAANEAAMARNRQKKGEDGIACVDTTAHTLGKSGGPILLSVATLRFVGALLDFENELLTLRALDSHQPIDLTEDLFEDAYVTKQAVPSLKMYVGDVE</sequence>
<evidence type="ECO:0000256" key="2">
    <source>
        <dbReference type="SAM" id="MobiDB-lite"/>
    </source>
</evidence>
<proteinExistence type="predicted"/>
<feature type="coiled-coil region" evidence="1">
    <location>
        <begin position="119"/>
        <end position="163"/>
    </location>
</feature>
<protein>
    <submittedName>
        <fullName evidence="3">GIP protein</fullName>
    </submittedName>
</protein>
<organism evidence="3 4">
    <name type="scientific">Symbiodinium natans</name>
    <dbReference type="NCBI Taxonomy" id="878477"/>
    <lineage>
        <taxon>Eukaryota</taxon>
        <taxon>Sar</taxon>
        <taxon>Alveolata</taxon>
        <taxon>Dinophyceae</taxon>
        <taxon>Suessiales</taxon>
        <taxon>Symbiodiniaceae</taxon>
        <taxon>Symbiodinium</taxon>
    </lineage>
</organism>
<accession>A0A812SBG8</accession>
<dbReference type="Proteomes" id="UP000604046">
    <property type="component" value="Unassembled WGS sequence"/>
</dbReference>